<sequence length="803" mass="90095">MAEGLGMAASAIAVIELSAKVASLCLQYSKNVKHAKDDIERIQSEVRSLKVAPYTQGQSLSLKKLEEKLKPSDMRKVTKRFGLRALKWPFESRDAEKLVQDFATFTNNISHCLQVDQTSALLALDQNIHNMGQNATLDQLHVAEGAAFDSHAEEHNPTCLEGTRVALLDEISQWVENPNARTIFWLNGMAGTGKSTISRTVAAHYNEQKLLGASFFFKKGDGDRGGASKFFTTIASQLVSKEPALLPHVKSAIDNNRRIVEESMQEQFEQLILEHLFKISQIVGVASTFVILVDALDECEPDADVKLLISLFSRAKTLTSPRLRVFVTSRPEVPTRLGFSDIEGNFQDLVLHEVPEPVIKHDISAFFQHELANIRGNYNKTAPKNVQLPPSWPGESETADLVKMAIPLFIFASTVCRFLADRKCGNPRKLLREVLDYRTNNQESQLDATYRPILDQLIVGLFEKRRTEVLGRFRTVVGSIIILESPLSVSALARMLSVAQDSIYDALDLLHSVLSIPPSFEDPVRLLHLSFRDFLLDPKGRGENPFWVDGKEVHKQLAAQCRRVMDGSLRRDICGLQAPGMCRSSINLQRINHSLPPEVQYACRYWSYHLQEAGVQILDTDEVYNFLNDHLLHWLEALSLMGRASESLGKIKVLQTLVQLNASNTLNFLIDAERFVLAMGFIIQQAPLQVYSAALAFAPKRSIVRRVFEKEMPHWISLLPKVKDGWGQHLQTLEGHSDEVLSVAFSPDSKLVASASRDKMVRIWSAETGQELLTFEVDCTSLTLSYDREDMRLFTDTGHAVTH</sequence>
<dbReference type="InterPro" id="IPR027417">
    <property type="entry name" value="P-loop_NTPase"/>
</dbReference>
<dbReference type="InterPro" id="IPR001680">
    <property type="entry name" value="WD40_rpt"/>
</dbReference>
<dbReference type="InterPro" id="IPR015943">
    <property type="entry name" value="WD40/YVTN_repeat-like_dom_sf"/>
</dbReference>
<feature type="repeat" description="WD" evidence="2">
    <location>
        <begin position="733"/>
        <end position="774"/>
    </location>
</feature>
<dbReference type="SMART" id="SM00320">
    <property type="entry name" value="WD40"/>
    <property type="match status" value="1"/>
</dbReference>
<dbReference type="PROSITE" id="PS50294">
    <property type="entry name" value="WD_REPEATS_REGION"/>
    <property type="match status" value="1"/>
</dbReference>
<evidence type="ECO:0000256" key="1">
    <source>
        <dbReference type="ARBA" id="ARBA00022737"/>
    </source>
</evidence>
<evidence type="ECO:0000256" key="3">
    <source>
        <dbReference type="SAM" id="Coils"/>
    </source>
</evidence>
<keyword evidence="3" id="KW-0175">Coiled coil</keyword>
<comment type="caution">
    <text evidence="5">The sequence shown here is derived from an EMBL/GenBank/DDBJ whole genome shotgun (WGS) entry which is preliminary data.</text>
</comment>
<dbReference type="Gene3D" id="3.40.50.300">
    <property type="entry name" value="P-loop containing nucleotide triphosphate hydrolases"/>
    <property type="match status" value="1"/>
</dbReference>
<dbReference type="AlphaFoldDB" id="A0A1Y2EB50"/>
<proteinExistence type="predicted"/>
<dbReference type="Proteomes" id="UP000193689">
    <property type="component" value="Unassembled WGS sequence"/>
</dbReference>
<keyword evidence="1" id="KW-0677">Repeat</keyword>
<dbReference type="PANTHER" id="PTHR10039:SF17">
    <property type="entry name" value="FUNGAL STAND N-TERMINAL GOODBYE DOMAIN-CONTAINING PROTEIN-RELATED"/>
    <property type="match status" value="1"/>
</dbReference>
<dbReference type="EMBL" id="MCFJ01000003">
    <property type="protein sequence ID" value="ORY68637.1"/>
    <property type="molecule type" value="Genomic_DNA"/>
</dbReference>
<evidence type="ECO:0000256" key="2">
    <source>
        <dbReference type="PROSITE-ProRule" id="PRU00221"/>
    </source>
</evidence>
<dbReference type="Pfam" id="PF24883">
    <property type="entry name" value="NPHP3_N"/>
    <property type="match status" value="1"/>
</dbReference>
<keyword evidence="6" id="KW-1185">Reference proteome</keyword>
<dbReference type="InterPro" id="IPR036322">
    <property type="entry name" value="WD40_repeat_dom_sf"/>
</dbReference>
<evidence type="ECO:0000259" key="4">
    <source>
        <dbReference type="Pfam" id="PF24883"/>
    </source>
</evidence>
<dbReference type="InParanoid" id="A0A1Y2EB50"/>
<evidence type="ECO:0000313" key="5">
    <source>
        <dbReference type="EMBL" id="ORY68637.1"/>
    </source>
</evidence>
<dbReference type="SUPFAM" id="SSF52540">
    <property type="entry name" value="P-loop containing nucleoside triphosphate hydrolases"/>
    <property type="match status" value="1"/>
</dbReference>
<organism evidence="5 6">
    <name type="scientific">Pseudomassariella vexata</name>
    <dbReference type="NCBI Taxonomy" id="1141098"/>
    <lineage>
        <taxon>Eukaryota</taxon>
        <taxon>Fungi</taxon>
        <taxon>Dikarya</taxon>
        <taxon>Ascomycota</taxon>
        <taxon>Pezizomycotina</taxon>
        <taxon>Sordariomycetes</taxon>
        <taxon>Xylariomycetidae</taxon>
        <taxon>Amphisphaeriales</taxon>
        <taxon>Pseudomassariaceae</taxon>
        <taxon>Pseudomassariella</taxon>
    </lineage>
</organism>
<dbReference type="PROSITE" id="PS50082">
    <property type="entry name" value="WD_REPEATS_2"/>
    <property type="match status" value="1"/>
</dbReference>
<protein>
    <recommendedName>
        <fullName evidence="4">Nephrocystin 3-like N-terminal domain-containing protein</fullName>
    </recommendedName>
</protein>
<accession>A0A1Y2EB50</accession>
<dbReference type="InterPro" id="IPR056884">
    <property type="entry name" value="NPHP3-like_N"/>
</dbReference>
<keyword evidence="2" id="KW-0853">WD repeat</keyword>
<feature type="coiled-coil region" evidence="3">
    <location>
        <begin position="25"/>
        <end position="52"/>
    </location>
</feature>
<reference evidence="5 6" key="1">
    <citation type="submission" date="2016-07" db="EMBL/GenBank/DDBJ databases">
        <title>Pervasive Adenine N6-methylation of Active Genes in Fungi.</title>
        <authorList>
            <consortium name="DOE Joint Genome Institute"/>
            <person name="Mondo S.J."/>
            <person name="Dannebaum R.O."/>
            <person name="Kuo R.C."/>
            <person name="Labutti K."/>
            <person name="Haridas S."/>
            <person name="Kuo A."/>
            <person name="Salamov A."/>
            <person name="Ahrendt S.R."/>
            <person name="Lipzen A."/>
            <person name="Sullivan W."/>
            <person name="Andreopoulos W.B."/>
            <person name="Clum A."/>
            <person name="Lindquist E."/>
            <person name="Daum C."/>
            <person name="Ramamoorthy G.K."/>
            <person name="Gryganskyi A."/>
            <person name="Culley D."/>
            <person name="Magnuson J.K."/>
            <person name="James T.Y."/>
            <person name="O'Malley M.A."/>
            <person name="Stajich J.E."/>
            <person name="Spatafora J.W."/>
            <person name="Visel A."/>
            <person name="Grigoriev I.V."/>
        </authorList>
    </citation>
    <scope>NUCLEOTIDE SEQUENCE [LARGE SCALE GENOMIC DNA]</scope>
    <source>
        <strain evidence="5 6">CBS 129021</strain>
    </source>
</reference>
<feature type="domain" description="Nephrocystin 3-like N-terminal" evidence="4">
    <location>
        <begin position="169"/>
        <end position="330"/>
    </location>
</feature>
<evidence type="ECO:0000313" key="6">
    <source>
        <dbReference type="Proteomes" id="UP000193689"/>
    </source>
</evidence>
<dbReference type="PANTHER" id="PTHR10039">
    <property type="entry name" value="AMELOGENIN"/>
    <property type="match status" value="1"/>
</dbReference>
<dbReference type="GeneID" id="63779674"/>
<dbReference type="STRING" id="1141098.A0A1Y2EB50"/>
<dbReference type="OrthoDB" id="538223at2759"/>
<name>A0A1Y2EB50_9PEZI</name>
<dbReference type="RefSeq" id="XP_040718924.1">
    <property type="nucleotide sequence ID" value="XM_040863462.1"/>
</dbReference>
<dbReference type="Pfam" id="PF00400">
    <property type="entry name" value="WD40"/>
    <property type="match status" value="1"/>
</dbReference>
<dbReference type="SUPFAM" id="SSF50978">
    <property type="entry name" value="WD40 repeat-like"/>
    <property type="match status" value="1"/>
</dbReference>
<gene>
    <name evidence="5" type="ORF">BCR38DRAFT_482140</name>
</gene>
<dbReference type="Gene3D" id="2.130.10.10">
    <property type="entry name" value="YVTN repeat-like/Quinoprotein amine dehydrogenase"/>
    <property type="match status" value="1"/>
</dbReference>